<comment type="caution">
    <text evidence="1">The sequence shown here is derived from an EMBL/GenBank/DDBJ whole genome shotgun (WGS) entry which is preliminary data.</text>
</comment>
<name>A0ACB9LR06_BAUVA</name>
<evidence type="ECO:0000313" key="2">
    <source>
        <dbReference type="Proteomes" id="UP000828941"/>
    </source>
</evidence>
<dbReference type="EMBL" id="CM039436">
    <property type="protein sequence ID" value="KAI4313533.1"/>
    <property type="molecule type" value="Genomic_DNA"/>
</dbReference>
<dbReference type="Proteomes" id="UP000828941">
    <property type="component" value="Chromosome 11"/>
</dbReference>
<sequence length="76" mass="8639">MHVQVSQPRANCLVVQIQNVGRETVDQQPFRSSRRKTVFSQHNQGGKEKENTKSIQQGVGVTAEQQQQFLLLFVCL</sequence>
<evidence type="ECO:0000313" key="1">
    <source>
        <dbReference type="EMBL" id="KAI4313533.1"/>
    </source>
</evidence>
<protein>
    <submittedName>
        <fullName evidence="1">Uncharacterized protein</fullName>
    </submittedName>
</protein>
<organism evidence="1 2">
    <name type="scientific">Bauhinia variegata</name>
    <name type="common">Purple orchid tree</name>
    <name type="synonym">Phanera variegata</name>
    <dbReference type="NCBI Taxonomy" id="167791"/>
    <lineage>
        <taxon>Eukaryota</taxon>
        <taxon>Viridiplantae</taxon>
        <taxon>Streptophyta</taxon>
        <taxon>Embryophyta</taxon>
        <taxon>Tracheophyta</taxon>
        <taxon>Spermatophyta</taxon>
        <taxon>Magnoliopsida</taxon>
        <taxon>eudicotyledons</taxon>
        <taxon>Gunneridae</taxon>
        <taxon>Pentapetalae</taxon>
        <taxon>rosids</taxon>
        <taxon>fabids</taxon>
        <taxon>Fabales</taxon>
        <taxon>Fabaceae</taxon>
        <taxon>Cercidoideae</taxon>
        <taxon>Cercideae</taxon>
        <taxon>Bauhiniinae</taxon>
        <taxon>Bauhinia</taxon>
    </lineage>
</organism>
<reference evidence="1 2" key="1">
    <citation type="journal article" date="2022" name="DNA Res.">
        <title>Chromosomal-level genome assembly of the orchid tree Bauhinia variegata (Leguminosae; Cercidoideae) supports the allotetraploid origin hypothesis of Bauhinia.</title>
        <authorList>
            <person name="Zhong Y."/>
            <person name="Chen Y."/>
            <person name="Zheng D."/>
            <person name="Pang J."/>
            <person name="Liu Y."/>
            <person name="Luo S."/>
            <person name="Meng S."/>
            <person name="Qian L."/>
            <person name="Wei D."/>
            <person name="Dai S."/>
            <person name="Zhou R."/>
        </authorList>
    </citation>
    <scope>NUCLEOTIDE SEQUENCE [LARGE SCALE GENOMIC DNA]</scope>
    <source>
        <strain evidence="1">BV-YZ2020</strain>
    </source>
</reference>
<proteinExistence type="predicted"/>
<accession>A0ACB9LR06</accession>
<keyword evidence="2" id="KW-1185">Reference proteome</keyword>
<gene>
    <name evidence="1" type="ORF">L6164_026506</name>
</gene>